<proteinExistence type="inferred from homology"/>
<dbReference type="GO" id="GO:0006220">
    <property type="term" value="P:pyrimidine nucleotide metabolic process"/>
    <property type="evidence" value="ECO:0007669"/>
    <property type="project" value="UniProtKB-UniRule"/>
</dbReference>
<organism evidence="11 12">
    <name type="scientific">Methanoculleus bourgensis</name>
    <dbReference type="NCBI Taxonomy" id="83986"/>
    <lineage>
        <taxon>Archaea</taxon>
        <taxon>Methanobacteriati</taxon>
        <taxon>Methanobacteriota</taxon>
        <taxon>Stenosarchaea group</taxon>
        <taxon>Methanomicrobia</taxon>
        <taxon>Methanomicrobiales</taxon>
        <taxon>Methanomicrobiaceae</taxon>
        <taxon>Methanoculleus</taxon>
    </lineage>
</organism>
<comment type="similarity">
    <text evidence="2 10">Belongs to the cytidylate kinase family. Type 2 subfamily.</text>
</comment>
<keyword evidence="4 10" id="KW-0808">Transferase</keyword>
<protein>
    <recommendedName>
        <fullName evidence="10">Cytidylate kinase</fullName>
        <shortName evidence="10">CK</shortName>
        <ecNumber evidence="10">2.7.4.25</ecNumber>
    </recommendedName>
    <alternativeName>
        <fullName evidence="10">Cytidine monophosphate kinase</fullName>
        <shortName evidence="10">CMP kinase</shortName>
    </alternativeName>
</protein>
<evidence type="ECO:0000256" key="10">
    <source>
        <dbReference type="HAMAP-Rule" id="MF_00239"/>
    </source>
</evidence>
<dbReference type="HAMAP" id="MF_00239">
    <property type="entry name" value="Cytidyl_kinase_type2"/>
    <property type="match status" value="1"/>
</dbReference>
<dbReference type="KEGG" id="mema:MMAB1_2190"/>
<dbReference type="GO" id="GO:0036430">
    <property type="term" value="F:CMP kinase activity"/>
    <property type="evidence" value="ECO:0007669"/>
    <property type="project" value="RHEA"/>
</dbReference>
<dbReference type="InterPro" id="IPR011994">
    <property type="entry name" value="Cytidylate_kinase_dom"/>
</dbReference>
<dbReference type="GO" id="GO:0005524">
    <property type="term" value="F:ATP binding"/>
    <property type="evidence" value="ECO:0007669"/>
    <property type="project" value="UniProtKB-UniRule"/>
</dbReference>
<dbReference type="InterPro" id="IPR011892">
    <property type="entry name" value="Cyt_kin_arch"/>
</dbReference>
<dbReference type="AlphaFoldDB" id="A0A0X3BN01"/>
<dbReference type="EMBL" id="LT158599">
    <property type="protein sequence ID" value="CVK33403.1"/>
    <property type="molecule type" value="Genomic_DNA"/>
</dbReference>
<keyword evidence="6 10" id="KW-0418">Kinase</keyword>
<dbReference type="NCBIfam" id="TIGR02173">
    <property type="entry name" value="cyt_kin_arch"/>
    <property type="match status" value="1"/>
</dbReference>
<comment type="catalytic activity">
    <reaction evidence="9 10">
        <text>CMP + ATP = CDP + ADP</text>
        <dbReference type="Rhea" id="RHEA:11600"/>
        <dbReference type="ChEBI" id="CHEBI:30616"/>
        <dbReference type="ChEBI" id="CHEBI:58069"/>
        <dbReference type="ChEBI" id="CHEBI:60377"/>
        <dbReference type="ChEBI" id="CHEBI:456216"/>
        <dbReference type="EC" id="2.7.4.25"/>
    </reaction>
</comment>
<evidence type="ECO:0000256" key="5">
    <source>
        <dbReference type="ARBA" id="ARBA00022741"/>
    </source>
</evidence>
<dbReference type="Gene3D" id="3.40.50.300">
    <property type="entry name" value="P-loop containing nucleotide triphosphate hydrolases"/>
    <property type="match status" value="1"/>
</dbReference>
<dbReference type="RefSeq" id="WP_062264384.1">
    <property type="nucleotide sequence ID" value="NZ_JAHAVR010000001.1"/>
</dbReference>
<dbReference type="EC" id="2.7.4.25" evidence="10"/>
<comment type="catalytic activity">
    <reaction evidence="8 10">
        <text>dCMP + ATP = dCDP + ADP</text>
        <dbReference type="Rhea" id="RHEA:25094"/>
        <dbReference type="ChEBI" id="CHEBI:30616"/>
        <dbReference type="ChEBI" id="CHEBI:57566"/>
        <dbReference type="ChEBI" id="CHEBI:58593"/>
        <dbReference type="ChEBI" id="CHEBI:456216"/>
        <dbReference type="EC" id="2.7.4.25"/>
    </reaction>
</comment>
<dbReference type="GeneID" id="27137895"/>
<reference evidence="11 12" key="1">
    <citation type="submission" date="2016-01" db="EMBL/GenBank/DDBJ databases">
        <authorList>
            <person name="Manzoor S."/>
        </authorList>
    </citation>
    <scope>NUCLEOTIDE SEQUENCE [LARGE SCALE GENOMIC DNA]</scope>
    <source>
        <strain evidence="11">Methanoculleus sp MAB1</strain>
    </source>
</reference>
<keyword evidence="3 10" id="KW-0963">Cytoplasm</keyword>
<comment type="subcellular location">
    <subcellularLocation>
        <location evidence="1 10">Cytoplasm</location>
    </subcellularLocation>
</comment>
<accession>A0A0X3BN01</accession>
<evidence type="ECO:0000313" key="12">
    <source>
        <dbReference type="Proteomes" id="UP000069850"/>
    </source>
</evidence>
<dbReference type="OrthoDB" id="31096at2157"/>
<evidence type="ECO:0000256" key="9">
    <source>
        <dbReference type="ARBA" id="ARBA00048478"/>
    </source>
</evidence>
<dbReference type="Pfam" id="PF13189">
    <property type="entry name" value="Cytidylate_kin2"/>
    <property type="match status" value="1"/>
</dbReference>
<dbReference type="GO" id="GO:0036431">
    <property type="term" value="F:dCMP kinase activity"/>
    <property type="evidence" value="ECO:0007669"/>
    <property type="project" value="InterPro"/>
</dbReference>
<dbReference type="CDD" id="cd02020">
    <property type="entry name" value="CMPK"/>
    <property type="match status" value="1"/>
</dbReference>
<evidence type="ECO:0000256" key="2">
    <source>
        <dbReference type="ARBA" id="ARBA00011005"/>
    </source>
</evidence>
<evidence type="ECO:0000256" key="4">
    <source>
        <dbReference type="ARBA" id="ARBA00022679"/>
    </source>
</evidence>
<dbReference type="Proteomes" id="UP000069850">
    <property type="component" value="Chromosome 1"/>
</dbReference>
<dbReference type="InterPro" id="IPR027417">
    <property type="entry name" value="P-loop_NTPase"/>
</dbReference>
<keyword evidence="7 10" id="KW-0067">ATP-binding</keyword>
<sequence>MRITVSGPPGSGTTSLARYLAEKYGLEFISAGEVFRRLAREHDMDLAEFGRLAESDPSVDRMIDARQKEIGEASEKIVVEGRLSGRMIENADLRVWLAASLECRAKRIAGRDGMDEAGALAYTRNRQHSEATRYQTYYDIDISDLSSYDLVLSSETFGVDALGAIVDTAIACLRRQKGDL</sequence>
<evidence type="ECO:0000256" key="8">
    <source>
        <dbReference type="ARBA" id="ARBA00047615"/>
    </source>
</evidence>
<evidence type="ECO:0000256" key="6">
    <source>
        <dbReference type="ARBA" id="ARBA00022777"/>
    </source>
</evidence>
<gene>
    <name evidence="10 11" type="primary">cmk</name>
    <name evidence="11" type="ORF">MMAB1_2190</name>
</gene>
<keyword evidence="5 10" id="KW-0547">Nucleotide-binding</keyword>
<dbReference type="GO" id="GO:0005737">
    <property type="term" value="C:cytoplasm"/>
    <property type="evidence" value="ECO:0007669"/>
    <property type="project" value="UniProtKB-SubCell"/>
</dbReference>
<evidence type="ECO:0000256" key="7">
    <source>
        <dbReference type="ARBA" id="ARBA00022840"/>
    </source>
</evidence>
<evidence type="ECO:0000256" key="1">
    <source>
        <dbReference type="ARBA" id="ARBA00004496"/>
    </source>
</evidence>
<dbReference type="SUPFAM" id="SSF52540">
    <property type="entry name" value="P-loop containing nucleoside triphosphate hydrolases"/>
    <property type="match status" value="1"/>
</dbReference>
<name>A0A0X3BN01_9EURY</name>
<evidence type="ECO:0000313" key="11">
    <source>
        <dbReference type="EMBL" id="CVK33403.1"/>
    </source>
</evidence>
<evidence type="ECO:0000256" key="3">
    <source>
        <dbReference type="ARBA" id="ARBA00022490"/>
    </source>
</evidence>
<feature type="binding site" evidence="10">
    <location>
        <begin position="7"/>
        <end position="15"/>
    </location>
    <ligand>
        <name>ATP</name>
        <dbReference type="ChEBI" id="CHEBI:30616"/>
    </ligand>
</feature>